<organism evidence="1 2">
    <name type="scientific">Acinetobacter venetianus</name>
    <dbReference type="NCBI Taxonomy" id="52133"/>
    <lineage>
        <taxon>Bacteria</taxon>
        <taxon>Pseudomonadati</taxon>
        <taxon>Pseudomonadota</taxon>
        <taxon>Gammaproteobacteria</taxon>
        <taxon>Moraxellales</taxon>
        <taxon>Moraxellaceae</taxon>
        <taxon>Acinetobacter</taxon>
    </lineage>
</organism>
<name>A0A150HPK8_9GAMM</name>
<dbReference type="Proteomes" id="UP000075680">
    <property type="component" value="Unassembled WGS sequence"/>
</dbReference>
<dbReference type="EMBL" id="JRUE01000168">
    <property type="protein sequence ID" value="KXZ68150.1"/>
    <property type="molecule type" value="Genomic_DNA"/>
</dbReference>
<evidence type="ECO:0000313" key="1">
    <source>
        <dbReference type="EMBL" id="KXZ68150.1"/>
    </source>
</evidence>
<gene>
    <name evidence="1" type="ORF">AVENLUH5627_01795</name>
</gene>
<proteinExistence type="predicted"/>
<accession>A0A150HPK8</accession>
<dbReference type="PATRIC" id="fig|52133.18.peg.1868"/>
<evidence type="ECO:0000313" key="2">
    <source>
        <dbReference type="Proteomes" id="UP000075680"/>
    </source>
</evidence>
<reference evidence="1 2" key="1">
    <citation type="journal article" date="2016" name="Sci. Rep.">
        <title>Genomic and phenotypic characterization of the species Acinetobacter venetianus.</title>
        <authorList>
            <person name="Fondi M."/>
            <person name="Maida I."/>
            <person name="Perrin E."/>
            <person name="Orlandini V."/>
            <person name="La Torre L."/>
            <person name="Bosi E."/>
            <person name="Negroni A."/>
            <person name="Zanaroli G."/>
            <person name="Fava F."/>
            <person name="Decorosi F."/>
            <person name="Giovannetti L."/>
            <person name="Viti C."/>
            <person name="Vaneechoutte M."/>
            <person name="Dijkshoorn L."/>
            <person name="Fani R."/>
        </authorList>
    </citation>
    <scope>NUCLEOTIDE SEQUENCE [LARGE SCALE GENOMIC DNA]</scope>
    <source>
        <strain evidence="1 2">LUH5627</strain>
    </source>
</reference>
<sequence length="126" mass="13924">MSGNLTQALGSMTNILDTLYKICLHPRPDDEFINRFSKVIDVYSIAEKSELVDSLARFIAEKFLSGEGSFEETDVAINNLAGYAICNNRIPEFMWGVYMAFDDAELGSDGQQRLASNLRHALGPAA</sequence>
<protein>
    <submittedName>
        <fullName evidence="1">Uncharacterized protein</fullName>
    </submittedName>
</protein>
<dbReference type="AlphaFoldDB" id="A0A150HPK8"/>
<dbReference type="RefSeq" id="WP_061518815.1">
    <property type="nucleotide sequence ID" value="NZ_JRUE01000168.1"/>
</dbReference>
<comment type="caution">
    <text evidence="1">The sequence shown here is derived from an EMBL/GenBank/DDBJ whole genome shotgun (WGS) entry which is preliminary data.</text>
</comment>